<feature type="compositionally biased region" description="Gly residues" evidence="1">
    <location>
        <begin position="94"/>
        <end position="104"/>
    </location>
</feature>
<name>A0AA88DSF8_FICCA</name>
<feature type="region of interest" description="Disordered" evidence="1">
    <location>
        <begin position="94"/>
        <end position="176"/>
    </location>
</feature>
<feature type="compositionally biased region" description="Polar residues" evidence="1">
    <location>
        <begin position="148"/>
        <end position="167"/>
    </location>
</feature>
<dbReference type="AlphaFoldDB" id="A0AA88DSF8"/>
<dbReference type="Proteomes" id="UP001187192">
    <property type="component" value="Unassembled WGS sequence"/>
</dbReference>
<keyword evidence="3" id="KW-1185">Reference proteome</keyword>
<evidence type="ECO:0000256" key="1">
    <source>
        <dbReference type="SAM" id="MobiDB-lite"/>
    </source>
</evidence>
<comment type="caution">
    <text evidence="2">The sequence shown here is derived from an EMBL/GenBank/DDBJ whole genome shotgun (WGS) entry which is preliminary data.</text>
</comment>
<organism evidence="2 3">
    <name type="scientific">Ficus carica</name>
    <name type="common">Common fig</name>
    <dbReference type="NCBI Taxonomy" id="3494"/>
    <lineage>
        <taxon>Eukaryota</taxon>
        <taxon>Viridiplantae</taxon>
        <taxon>Streptophyta</taxon>
        <taxon>Embryophyta</taxon>
        <taxon>Tracheophyta</taxon>
        <taxon>Spermatophyta</taxon>
        <taxon>Magnoliopsida</taxon>
        <taxon>eudicotyledons</taxon>
        <taxon>Gunneridae</taxon>
        <taxon>Pentapetalae</taxon>
        <taxon>rosids</taxon>
        <taxon>fabids</taxon>
        <taxon>Rosales</taxon>
        <taxon>Moraceae</taxon>
        <taxon>Ficeae</taxon>
        <taxon>Ficus</taxon>
    </lineage>
</organism>
<evidence type="ECO:0000313" key="3">
    <source>
        <dbReference type="Proteomes" id="UP001187192"/>
    </source>
</evidence>
<dbReference type="EMBL" id="BTGU01000100">
    <property type="protein sequence ID" value="GMN60594.1"/>
    <property type="molecule type" value="Genomic_DNA"/>
</dbReference>
<feature type="compositionally biased region" description="Polar residues" evidence="1">
    <location>
        <begin position="122"/>
        <end position="140"/>
    </location>
</feature>
<evidence type="ECO:0000313" key="2">
    <source>
        <dbReference type="EMBL" id="GMN60594.1"/>
    </source>
</evidence>
<accession>A0AA88DSF8</accession>
<protein>
    <submittedName>
        <fullName evidence="2">Uncharacterized protein</fullName>
    </submittedName>
</protein>
<gene>
    <name evidence="2" type="ORF">TIFTF001_029686</name>
</gene>
<reference evidence="2" key="1">
    <citation type="submission" date="2023-07" db="EMBL/GenBank/DDBJ databases">
        <title>draft genome sequence of fig (Ficus carica).</title>
        <authorList>
            <person name="Takahashi T."/>
            <person name="Nishimura K."/>
        </authorList>
    </citation>
    <scope>NUCLEOTIDE SEQUENCE</scope>
</reference>
<sequence length="282" mass="30742">MAMEPWSFDKSLLVLRNYKGDMNIDSVNFHHTCFRVQIHNLLVDDGKNRTTNHTLKECKAITEEVQESMYGDCLKASGLEKSFFWGRGAWRGGCGRGGGTPTGGRGKRNGRGLTSPRESRQKSQVMIPSDQELTGISNPRDSNDHNNSKILVNPSGNQERISNQNIGQDDESSDEMFSPLSIGAHKEHVGILKETKSDAALSYTIKSLNRSKLSSPDLAGGKGKKLFGKCVGSILKSTAAEIISRVSLEIGKLISNSGILPMLVVSVISGCQIDKMERGMTV</sequence>
<proteinExistence type="predicted"/>